<dbReference type="InterPro" id="IPR001647">
    <property type="entry name" value="HTH_TetR"/>
</dbReference>
<evidence type="ECO:0000256" key="2">
    <source>
        <dbReference type="ARBA" id="ARBA00023125"/>
    </source>
</evidence>
<dbReference type="GO" id="GO:0003700">
    <property type="term" value="F:DNA-binding transcription factor activity"/>
    <property type="evidence" value="ECO:0007669"/>
    <property type="project" value="TreeGrafter"/>
</dbReference>
<dbReference type="PRINTS" id="PR00455">
    <property type="entry name" value="HTHTETR"/>
</dbReference>
<dbReference type="RefSeq" id="WP_157290946.1">
    <property type="nucleotide sequence ID" value="NZ_JAVKFR010000009.1"/>
</dbReference>
<evidence type="ECO:0000256" key="3">
    <source>
        <dbReference type="ARBA" id="ARBA00023163"/>
    </source>
</evidence>
<evidence type="ECO:0000313" key="7">
    <source>
        <dbReference type="Proteomes" id="UP000438106"/>
    </source>
</evidence>
<dbReference type="InterPro" id="IPR036271">
    <property type="entry name" value="Tet_transcr_reg_TetR-rel_C_sf"/>
</dbReference>
<dbReference type="Gene3D" id="1.10.357.10">
    <property type="entry name" value="Tetracycline Repressor, domain 2"/>
    <property type="match status" value="1"/>
</dbReference>
<dbReference type="PANTHER" id="PTHR30055">
    <property type="entry name" value="HTH-TYPE TRANSCRIPTIONAL REGULATOR RUTR"/>
    <property type="match status" value="1"/>
</dbReference>
<evidence type="ECO:0000259" key="5">
    <source>
        <dbReference type="PROSITE" id="PS50977"/>
    </source>
</evidence>
<sequence>MSEQTNGKATRRSPRGEAARKAILQSATRMFSQGGFNSASIADIAKDVGMTQAGMLHHFPSKAALLLAVLLEREARNEIETEAERAKGFDGLTVFLHTLRNNDRTPALVQLMTVLAAESIPDTHPAHEWFEERYETVVKVTIDHVAPMVDVKSLPPGVTVETLVRWLVGLADGLRVQWLYDQSSVSREESLAQFYDTVMRPVLKEPYRSYSWVANLRQEASQ</sequence>
<evidence type="ECO:0000256" key="1">
    <source>
        <dbReference type="ARBA" id="ARBA00023015"/>
    </source>
</evidence>
<organism evidence="6 7">
    <name type="scientific">Devosia marina</name>
    <dbReference type="NCBI Taxonomy" id="2683198"/>
    <lineage>
        <taxon>Bacteria</taxon>
        <taxon>Pseudomonadati</taxon>
        <taxon>Pseudomonadota</taxon>
        <taxon>Alphaproteobacteria</taxon>
        <taxon>Hyphomicrobiales</taxon>
        <taxon>Devosiaceae</taxon>
        <taxon>Devosia</taxon>
    </lineage>
</organism>
<dbReference type="Pfam" id="PF00440">
    <property type="entry name" value="TetR_N"/>
    <property type="match status" value="1"/>
</dbReference>
<dbReference type="SUPFAM" id="SSF46689">
    <property type="entry name" value="Homeodomain-like"/>
    <property type="match status" value="1"/>
</dbReference>
<dbReference type="InterPro" id="IPR050109">
    <property type="entry name" value="HTH-type_TetR-like_transc_reg"/>
</dbReference>
<keyword evidence="1" id="KW-0805">Transcription regulation</keyword>
<protein>
    <submittedName>
        <fullName evidence="6">TetR family transcriptional regulator</fullName>
    </submittedName>
</protein>
<dbReference type="GO" id="GO:0000976">
    <property type="term" value="F:transcription cis-regulatory region binding"/>
    <property type="evidence" value="ECO:0007669"/>
    <property type="project" value="TreeGrafter"/>
</dbReference>
<reference evidence="6 7" key="1">
    <citation type="submission" date="2019-12" db="EMBL/GenBank/DDBJ databases">
        <title>Devosia maris sp. nov., isolated from the deep seawater.</title>
        <authorList>
            <person name="Liu Y."/>
        </authorList>
    </citation>
    <scope>NUCLEOTIDE SEQUENCE [LARGE SCALE GENOMIC DNA]</scope>
    <source>
        <strain evidence="6 7">L53-10-65</strain>
    </source>
</reference>
<accession>A0A7X3K4K7</accession>
<dbReference type="PROSITE" id="PS50977">
    <property type="entry name" value="HTH_TETR_2"/>
    <property type="match status" value="1"/>
</dbReference>
<dbReference type="AlphaFoldDB" id="A0A7X3K4K7"/>
<comment type="caution">
    <text evidence="6">The sequence shown here is derived from an EMBL/GenBank/DDBJ whole genome shotgun (WGS) entry which is preliminary data.</text>
</comment>
<dbReference type="InterPro" id="IPR009057">
    <property type="entry name" value="Homeodomain-like_sf"/>
</dbReference>
<evidence type="ECO:0000256" key="4">
    <source>
        <dbReference type="PROSITE-ProRule" id="PRU00335"/>
    </source>
</evidence>
<evidence type="ECO:0000313" key="6">
    <source>
        <dbReference type="EMBL" id="MVT00131.1"/>
    </source>
</evidence>
<feature type="domain" description="HTH tetR-type" evidence="5">
    <location>
        <begin position="17"/>
        <end position="77"/>
    </location>
</feature>
<dbReference type="SUPFAM" id="SSF48498">
    <property type="entry name" value="Tetracyclin repressor-like, C-terminal domain"/>
    <property type="match status" value="1"/>
</dbReference>
<gene>
    <name evidence="6" type="ORF">GO014_13955</name>
</gene>
<dbReference type="Proteomes" id="UP000438106">
    <property type="component" value="Unassembled WGS sequence"/>
</dbReference>
<name>A0A7X3K4K7_9HYPH</name>
<dbReference type="PANTHER" id="PTHR30055:SF234">
    <property type="entry name" value="HTH-TYPE TRANSCRIPTIONAL REGULATOR BETI"/>
    <property type="match status" value="1"/>
</dbReference>
<keyword evidence="3" id="KW-0804">Transcription</keyword>
<keyword evidence="7" id="KW-1185">Reference proteome</keyword>
<keyword evidence="2 4" id="KW-0238">DNA-binding</keyword>
<dbReference type="EMBL" id="WQRF01000004">
    <property type="protein sequence ID" value="MVT00131.1"/>
    <property type="molecule type" value="Genomic_DNA"/>
</dbReference>
<proteinExistence type="predicted"/>
<feature type="DNA-binding region" description="H-T-H motif" evidence="4">
    <location>
        <begin position="40"/>
        <end position="59"/>
    </location>
</feature>